<proteinExistence type="predicted"/>
<gene>
    <name evidence="1" type="ORF">AOLFYP35_00374</name>
</gene>
<protein>
    <recommendedName>
        <fullName evidence="2">DUF4862 domain-containing protein</fullName>
    </recommendedName>
</protein>
<reference evidence="1" key="1">
    <citation type="submission" date="2019-11" db="EMBL/GenBank/DDBJ databases">
        <authorList>
            <person name="Feng L."/>
        </authorList>
    </citation>
    <scope>NUCLEOTIDE SEQUENCE</scope>
    <source>
        <strain evidence="1">AodontolyticusLFYP35</strain>
    </source>
</reference>
<dbReference type="AlphaFoldDB" id="A0A6N2RLK2"/>
<organism evidence="1">
    <name type="scientific">Schaalia odontolytica</name>
    <dbReference type="NCBI Taxonomy" id="1660"/>
    <lineage>
        <taxon>Bacteria</taxon>
        <taxon>Bacillati</taxon>
        <taxon>Actinomycetota</taxon>
        <taxon>Actinomycetes</taxon>
        <taxon>Actinomycetales</taxon>
        <taxon>Actinomycetaceae</taxon>
        <taxon>Schaalia</taxon>
    </lineage>
</organism>
<accession>A0A6N2RLK2</accession>
<name>A0A6N2RLK2_9ACTO</name>
<dbReference type="InterPro" id="IPR032344">
    <property type="entry name" value="DUF4862"/>
</dbReference>
<sequence length="299" mass="32911">MTIPFIIGAYASHPAPELQEDYYKLLAQQPWINGLEMPYPGQIATDNELLAGLLSANWDFNTVTAIPGTMQNVGKDANFGLASPDREGREAALAFTRQLREGVGKLCEHADRNVVTRIEVHSAPTRTAQGDAFRRSLEVLREWDWYGARLVIEHCDRFIPEQKPEKGFLSIEEEIQIAAEFEVGVLINWGRSVLEERSADAAYDHIVAAGKRGVLDGVVFSGAGPEETQYGYSWVDGHLPGQSDEPASLMSDAEIKRCAQAAIEGGCNYLGAKMCVPKGATLEERLAMLTHVYKACDLK</sequence>
<dbReference type="Pfam" id="PF16154">
    <property type="entry name" value="DUF4862"/>
    <property type="match status" value="1"/>
</dbReference>
<evidence type="ECO:0008006" key="2">
    <source>
        <dbReference type="Google" id="ProtNLM"/>
    </source>
</evidence>
<dbReference type="EMBL" id="CACRSM010000002">
    <property type="protein sequence ID" value="VYS80665.1"/>
    <property type="molecule type" value="Genomic_DNA"/>
</dbReference>
<evidence type="ECO:0000313" key="1">
    <source>
        <dbReference type="EMBL" id="VYS80665.1"/>
    </source>
</evidence>